<organism evidence="1 2">
    <name type="scientific">Lentzea waywayandensis</name>
    <dbReference type="NCBI Taxonomy" id="84724"/>
    <lineage>
        <taxon>Bacteria</taxon>
        <taxon>Bacillati</taxon>
        <taxon>Actinomycetota</taxon>
        <taxon>Actinomycetes</taxon>
        <taxon>Pseudonocardiales</taxon>
        <taxon>Pseudonocardiaceae</taxon>
        <taxon>Lentzea</taxon>
    </lineage>
</organism>
<dbReference type="STRING" id="84724.SAMN04488564_1238"/>
<name>A0A1I6FIW1_9PSEU</name>
<sequence>MTIAGSRAVDELSLVRDVVMARAHEAVKATCQPWPRLRDTITVLLDEDESGLNIFRLLPHAFIGNKSEDAHLVGTVSRIWWTGAETLDDLIDGKAADHHGPAAALIASTACITLIPELVVRAEVQDITLRELLTAELLSTSLHSADGQIEDVGVLHSEEPWRTAMHAYAGKNGAAYGRDLVLTAILRREPPHRLQVWRRFGKLFGVLRQMVNDRAGLCTPDNEDFINGTRTLMLASAASVTDLTGLHARARTSVQARRELLALLFSAPVADVYNGKVHALRYKLLGLLEHLAPAPDRAALVRSLVDASTGAALMSAEVFR</sequence>
<dbReference type="Proteomes" id="UP000198583">
    <property type="component" value="Unassembled WGS sequence"/>
</dbReference>
<dbReference type="RefSeq" id="WP_093606276.1">
    <property type="nucleotide sequence ID" value="NZ_FOYL01000023.1"/>
</dbReference>
<accession>A0A1I6FIW1</accession>
<evidence type="ECO:0000313" key="1">
    <source>
        <dbReference type="EMBL" id="SFR29893.1"/>
    </source>
</evidence>
<proteinExistence type="predicted"/>
<evidence type="ECO:0000313" key="2">
    <source>
        <dbReference type="Proteomes" id="UP000198583"/>
    </source>
</evidence>
<evidence type="ECO:0008006" key="3">
    <source>
        <dbReference type="Google" id="ProtNLM"/>
    </source>
</evidence>
<keyword evidence="2" id="KW-1185">Reference proteome</keyword>
<dbReference type="OrthoDB" id="4601928at2"/>
<dbReference type="Gene3D" id="1.10.600.10">
    <property type="entry name" value="Farnesyl Diphosphate Synthase"/>
    <property type="match status" value="1"/>
</dbReference>
<dbReference type="SUPFAM" id="SSF48576">
    <property type="entry name" value="Terpenoid synthases"/>
    <property type="match status" value="1"/>
</dbReference>
<dbReference type="InterPro" id="IPR008949">
    <property type="entry name" value="Isoprenoid_synthase_dom_sf"/>
</dbReference>
<dbReference type="EMBL" id="FOYL01000023">
    <property type="protein sequence ID" value="SFR29893.1"/>
    <property type="molecule type" value="Genomic_DNA"/>
</dbReference>
<reference evidence="2" key="1">
    <citation type="submission" date="2016-10" db="EMBL/GenBank/DDBJ databases">
        <authorList>
            <person name="Varghese N."/>
            <person name="Submissions S."/>
        </authorList>
    </citation>
    <scope>NUCLEOTIDE SEQUENCE [LARGE SCALE GENOMIC DNA]</scope>
    <source>
        <strain evidence="2">DSM 44232</strain>
    </source>
</reference>
<dbReference type="AlphaFoldDB" id="A0A1I6FIW1"/>
<gene>
    <name evidence="1" type="ORF">SAMN04488564_1238</name>
</gene>
<protein>
    <recommendedName>
        <fullName evidence="3">Geranylgeranyl pyrophosphate synthase</fullName>
    </recommendedName>
</protein>